<feature type="transmembrane region" description="Helical" evidence="1">
    <location>
        <begin position="27"/>
        <end position="46"/>
    </location>
</feature>
<evidence type="ECO:0000256" key="1">
    <source>
        <dbReference type="SAM" id="Phobius"/>
    </source>
</evidence>
<name>A0A914NHL0_MELIC</name>
<dbReference type="AlphaFoldDB" id="A0A914NHL0"/>
<keyword evidence="1" id="KW-0472">Membrane</keyword>
<accession>A0A914NHL0</accession>
<dbReference type="WBParaSite" id="Minc3s06554g39989">
    <property type="protein sequence ID" value="Minc3s06554g39989"/>
    <property type="gene ID" value="Minc3s06554g39989"/>
</dbReference>
<evidence type="ECO:0000313" key="3">
    <source>
        <dbReference type="WBParaSite" id="Minc3s06554g39989"/>
    </source>
</evidence>
<feature type="transmembrane region" description="Helical" evidence="1">
    <location>
        <begin position="58"/>
        <end position="78"/>
    </location>
</feature>
<sequence>MTSINSTTQVNLTLLAIDLEQSLLSPVYVIVLRVSVVLLFTILLLIFELIRQYLKKRVAIHTNLLLLFVNIVIVYFIHATTQFATNLRYFVNLCNLLSNYNNSPTSGQ</sequence>
<keyword evidence="1" id="KW-0812">Transmembrane</keyword>
<organism evidence="2 3">
    <name type="scientific">Meloidogyne incognita</name>
    <name type="common">Southern root-knot nematode worm</name>
    <name type="synonym">Oxyuris incognita</name>
    <dbReference type="NCBI Taxonomy" id="6306"/>
    <lineage>
        <taxon>Eukaryota</taxon>
        <taxon>Metazoa</taxon>
        <taxon>Ecdysozoa</taxon>
        <taxon>Nematoda</taxon>
        <taxon>Chromadorea</taxon>
        <taxon>Rhabditida</taxon>
        <taxon>Tylenchina</taxon>
        <taxon>Tylenchomorpha</taxon>
        <taxon>Tylenchoidea</taxon>
        <taxon>Meloidogynidae</taxon>
        <taxon>Meloidogyninae</taxon>
        <taxon>Meloidogyne</taxon>
        <taxon>Meloidogyne incognita group</taxon>
    </lineage>
</organism>
<protein>
    <submittedName>
        <fullName evidence="3">Uncharacterized protein</fullName>
    </submittedName>
</protein>
<keyword evidence="2" id="KW-1185">Reference proteome</keyword>
<keyword evidence="1" id="KW-1133">Transmembrane helix</keyword>
<evidence type="ECO:0000313" key="2">
    <source>
        <dbReference type="Proteomes" id="UP000887563"/>
    </source>
</evidence>
<reference evidence="3" key="1">
    <citation type="submission" date="2022-11" db="UniProtKB">
        <authorList>
            <consortium name="WormBaseParasite"/>
        </authorList>
    </citation>
    <scope>IDENTIFICATION</scope>
</reference>
<dbReference type="Proteomes" id="UP000887563">
    <property type="component" value="Unplaced"/>
</dbReference>
<proteinExistence type="predicted"/>